<dbReference type="Pfam" id="PF13505">
    <property type="entry name" value="OMP_b-brl"/>
    <property type="match status" value="1"/>
</dbReference>
<dbReference type="RefSeq" id="WP_289962976.1">
    <property type="nucleotide sequence ID" value="NZ_JAUEOZ010000002.1"/>
</dbReference>
<dbReference type="InterPro" id="IPR011250">
    <property type="entry name" value="OMP/PagP_B-barrel"/>
</dbReference>
<gene>
    <name evidence="4" type="ORF">QWJ08_16400</name>
</gene>
<reference evidence="4" key="1">
    <citation type="submission" date="2024-05" db="EMBL/GenBank/DDBJ databases">
        <title>Genome Sequences of Four Agar- Degrading Marine Bacteria.</title>
        <authorList>
            <person name="Phillips E.K."/>
            <person name="Shaffer J.C."/>
            <person name="Henson M.W."/>
            <person name="Temperton B."/>
            <person name="Thrash C.J."/>
            <person name="Martin M.O."/>
        </authorList>
    </citation>
    <scope>NUCLEOTIDE SEQUENCE</scope>
    <source>
        <strain evidence="4">EKP203</strain>
    </source>
</reference>
<feature type="signal peptide" evidence="2">
    <location>
        <begin position="1"/>
        <end position="23"/>
    </location>
</feature>
<protein>
    <submittedName>
        <fullName evidence="4">Porin family protein</fullName>
    </submittedName>
</protein>
<dbReference type="InterPro" id="IPR027385">
    <property type="entry name" value="Beta-barrel_OMP"/>
</dbReference>
<evidence type="ECO:0000313" key="5">
    <source>
        <dbReference type="Proteomes" id="UP001169719"/>
    </source>
</evidence>
<accession>A0ABT7Y4E8</accession>
<sequence length="222" mass="25281">MSMNKLVSLLCLIGIIFTNMAMAQNESNSELEVSQTETTERSEAYYLVFPNQYYVSVGANYLLPSDDRASKNPIEPSMNLMFGMDLAPSWGLEFNYLTKAKFDFHNIELSYNQWELTGRYTHELNSRWGVYSRFGLAKWDLDKHYPADPHFSDSRSSDGFAFIGELGGSYALSPKLGVDFGYAIVPKLGKGSTGELTMHRLNISLSWKFGFNEKTFFMKEKN</sequence>
<dbReference type="Proteomes" id="UP001169719">
    <property type="component" value="Unassembled WGS sequence"/>
</dbReference>
<dbReference type="SUPFAM" id="SSF56925">
    <property type="entry name" value="OMPA-like"/>
    <property type="match status" value="1"/>
</dbReference>
<comment type="caution">
    <text evidence="4">The sequence shown here is derived from an EMBL/GenBank/DDBJ whole genome shotgun (WGS) entry which is preliminary data.</text>
</comment>
<proteinExistence type="predicted"/>
<evidence type="ECO:0000256" key="2">
    <source>
        <dbReference type="SAM" id="SignalP"/>
    </source>
</evidence>
<feature type="chain" id="PRO_5045408621" evidence="2">
    <location>
        <begin position="24"/>
        <end position="222"/>
    </location>
</feature>
<evidence type="ECO:0000256" key="1">
    <source>
        <dbReference type="ARBA" id="ARBA00022729"/>
    </source>
</evidence>
<feature type="domain" description="Outer membrane protein beta-barrel" evidence="3">
    <location>
        <begin position="51"/>
        <end position="209"/>
    </location>
</feature>
<keyword evidence="5" id="KW-1185">Reference proteome</keyword>
<organism evidence="4 5">
    <name type="scientific">Vibrio agarivorans</name>
    <dbReference type="NCBI Taxonomy" id="153622"/>
    <lineage>
        <taxon>Bacteria</taxon>
        <taxon>Pseudomonadati</taxon>
        <taxon>Pseudomonadota</taxon>
        <taxon>Gammaproteobacteria</taxon>
        <taxon>Vibrionales</taxon>
        <taxon>Vibrionaceae</taxon>
        <taxon>Vibrio</taxon>
    </lineage>
</organism>
<name>A0ABT7Y4E8_9VIBR</name>
<keyword evidence="1 2" id="KW-0732">Signal</keyword>
<evidence type="ECO:0000313" key="4">
    <source>
        <dbReference type="EMBL" id="MDN2482924.1"/>
    </source>
</evidence>
<evidence type="ECO:0000259" key="3">
    <source>
        <dbReference type="Pfam" id="PF13505"/>
    </source>
</evidence>
<dbReference type="Gene3D" id="2.40.160.20">
    <property type="match status" value="1"/>
</dbReference>
<dbReference type="EMBL" id="JAUEOZ010000002">
    <property type="protein sequence ID" value="MDN2482924.1"/>
    <property type="molecule type" value="Genomic_DNA"/>
</dbReference>